<feature type="domain" description="Cytidyltransferase-like" evidence="12">
    <location>
        <begin position="4"/>
        <end position="181"/>
    </location>
</feature>
<evidence type="ECO:0000256" key="4">
    <source>
        <dbReference type="ARBA" id="ARBA00022642"/>
    </source>
</evidence>
<evidence type="ECO:0000256" key="9">
    <source>
        <dbReference type="ARBA" id="ARBA00023027"/>
    </source>
</evidence>
<evidence type="ECO:0000256" key="3">
    <source>
        <dbReference type="ARBA" id="ARBA00009014"/>
    </source>
</evidence>
<keyword evidence="6 11" id="KW-0548">Nucleotidyltransferase</keyword>
<dbReference type="NCBIfam" id="TIGR00125">
    <property type="entry name" value="cyt_tran_rel"/>
    <property type="match status" value="1"/>
</dbReference>
<dbReference type="EMBL" id="ABZS01000089">
    <property type="protein sequence ID" value="EEP60487.1"/>
    <property type="molecule type" value="Genomic_DNA"/>
</dbReference>
<evidence type="ECO:0000259" key="12">
    <source>
        <dbReference type="Pfam" id="PF01467"/>
    </source>
</evidence>
<dbReference type="GO" id="GO:0005524">
    <property type="term" value="F:ATP binding"/>
    <property type="evidence" value="ECO:0007669"/>
    <property type="project" value="UniProtKB-KW"/>
</dbReference>
<dbReference type="UniPathway" id="UPA00253">
    <property type="reaction ID" value="UER00332"/>
</dbReference>
<comment type="similarity">
    <text evidence="3 11">Belongs to the NadD family.</text>
</comment>
<evidence type="ECO:0000256" key="7">
    <source>
        <dbReference type="ARBA" id="ARBA00022741"/>
    </source>
</evidence>
<dbReference type="InterPro" id="IPR014729">
    <property type="entry name" value="Rossmann-like_a/b/a_fold"/>
</dbReference>
<dbReference type="EC" id="2.7.7.18" evidence="11"/>
<evidence type="ECO:0000256" key="1">
    <source>
        <dbReference type="ARBA" id="ARBA00002324"/>
    </source>
</evidence>
<evidence type="ECO:0000313" key="14">
    <source>
        <dbReference type="Proteomes" id="UP000005540"/>
    </source>
</evidence>
<evidence type="ECO:0000256" key="5">
    <source>
        <dbReference type="ARBA" id="ARBA00022679"/>
    </source>
</evidence>
<dbReference type="GO" id="GO:0009435">
    <property type="term" value="P:NAD+ biosynthetic process"/>
    <property type="evidence" value="ECO:0007669"/>
    <property type="project" value="UniProtKB-UniRule"/>
</dbReference>
<protein>
    <recommendedName>
        <fullName evidence="11">Probable nicotinate-nucleotide adenylyltransferase</fullName>
        <ecNumber evidence="11">2.7.7.18</ecNumber>
    </recommendedName>
    <alternativeName>
        <fullName evidence="11">Deamido-NAD(+) diphosphorylase</fullName>
    </alternativeName>
    <alternativeName>
        <fullName evidence="11">Deamido-NAD(+) pyrophosphorylase</fullName>
    </alternativeName>
    <alternativeName>
        <fullName evidence="11">Nicotinate mononucleotide adenylyltransferase</fullName>
        <shortName evidence="11">NaMN adenylyltransferase</shortName>
    </alternativeName>
</protein>
<dbReference type="PANTHER" id="PTHR39321">
    <property type="entry name" value="NICOTINATE-NUCLEOTIDE ADENYLYLTRANSFERASE-RELATED"/>
    <property type="match status" value="1"/>
</dbReference>
<evidence type="ECO:0000256" key="8">
    <source>
        <dbReference type="ARBA" id="ARBA00022840"/>
    </source>
</evidence>
<dbReference type="NCBIfam" id="NF000840">
    <property type="entry name" value="PRK00071.1-3"/>
    <property type="match status" value="1"/>
</dbReference>
<organism evidence="13 14">
    <name type="scientific">Sulfurihydrogenibium yellowstonense SS-5</name>
    <dbReference type="NCBI Taxonomy" id="432331"/>
    <lineage>
        <taxon>Bacteria</taxon>
        <taxon>Pseudomonadati</taxon>
        <taxon>Aquificota</taxon>
        <taxon>Aquificia</taxon>
        <taxon>Aquificales</taxon>
        <taxon>Hydrogenothermaceae</taxon>
        <taxon>Sulfurihydrogenibium</taxon>
    </lineage>
</organism>
<dbReference type="SUPFAM" id="SSF52374">
    <property type="entry name" value="Nucleotidylyl transferase"/>
    <property type="match status" value="1"/>
</dbReference>
<comment type="function">
    <text evidence="1 11">Catalyzes the reversible adenylation of nicotinate mononucleotide (NaMN) to nicotinic acid adenine dinucleotide (NaAD).</text>
</comment>
<keyword evidence="7 11" id="KW-0547">Nucleotide-binding</keyword>
<comment type="caution">
    <text evidence="13">The sequence shown here is derived from an EMBL/GenBank/DDBJ whole genome shotgun (WGS) entry which is preliminary data.</text>
</comment>
<dbReference type="PANTHER" id="PTHR39321:SF3">
    <property type="entry name" value="PHOSPHOPANTETHEINE ADENYLYLTRANSFERASE"/>
    <property type="match status" value="1"/>
</dbReference>
<dbReference type="Pfam" id="PF01467">
    <property type="entry name" value="CTP_transf_like"/>
    <property type="match status" value="1"/>
</dbReference>
<gene>
    <name evidence="11 13" type="primary">nadD</name>
    <name evidence="13" type="ORF">SULYE_1015</name>
</gene>
<dbReference type="RefSeq" id="WP_007547036.1">
    <property type="nucleotide sequence ID" value="NZ_ABZS01000089.1"/>
</dbReference>
<dbReference type="NCBIfam" id="TIGR00482">
    <property type="entry name" value="nicotinate (nicotinamide) nucleotide adenylyltransferase"/>
    <property type="match status" value="1"/>
</dbReference>
<keyword evidence="8 11" id="KW-0067">ATP-binding</keyword>
<evidence type="ECO:0000256" key="10">
    <source>
        <dbReference type="ARBA" id="ARBA00048721"/>
    </source>
</evidence>
<keyword evidence="14" id="KW-1185">Reference proteome</keyword>
<evidence type="ECO:0000313" key="13">
    <source>
        <dbReference type="EMBL" id="EEP60487.1"/>
    </source>
</evidence>
<evidence type="ECO:0000256" key="6">
    <source>
        <dbReference type="ARBA" id="ARBA00022695"/>
    </source>
</evidence>
<dbReference type="CDD" id="cd02165">
    <property type="entry name" value="NMNAT"/>
    <property type="match status" value="1"/>
</dbReference>
<dbReference type="OrthoDB" id="5295945at2"/>
<dbReference type="GO" id="GO:0004515">
    <property type="term" value="F:nicotinate-nucleotide adenylyltransferase activity"/>
    <property type="evidence" value="ECO:0007669"/>
    <property type="project" value="UniProtKB-UniRule"/>
</dbReference>
<reference evidence="13 14" key="1">
    <citation type="submission" date="2009-04" db="EMBL/GenBank/DDBJ databases">
        <authorList>
            <person name="Reysenbach A.-L."/>
            <person name="Heidelberg J.F."/>
            <person name="Nelson W.C."/>
        </authorList>
    </citation>
    <scope>NUCLEOTIDE SEQUENCE [LARGE SCALE GENOMIC DNA]</scope>
    <source>
        <strain evidence="13 14">SS-5</strain>
    </source>
</reference>
<accession>C4FKB5</accession>
<keyword evidence="4 11" id="KW-0662">Pyridine nucleotide biosynthesis</keyword>
<name>C4FKB5_9AQUI</name>
<evidence type="ECO:0000256" key="2">
    <source>
        <dbReference type="ARBA" id="ARBA00005019"/>
    </source>
</evidence>
<dbReference type="InterPro" id="IPR005248">
    <property type="entry name" value="NadD/NMNAT"/>
</dbReference>
<comment type="pathway">
    <text evidence="2 11">Cofactor biosynthesis; NAD(+) biosynthesis; deamido-NAD(+) from nicotinate D-ribonucleotide: step 1/1.</text>
</comment>
<keyword evidence="5 11" id="KW-0808">Transferase</keyword>
<proteinExistence type="inferred from homology"/>
<dbReference type="Proteomes" id="UP000005540">
    <property type="component" value="Unassembled WGS sequence"/>
</dbReference>
<keyword evidence="9 11" id="KW-0520">NAD</keyword>
<dbReference type="InterPro" id="IPR004821">
    <property type="entry name" value="Cyt_trans-like"/>
</dbReference>
<evidence type="ECO:0000256" key="11">
    <source>
        <dbReference type="HAMAP-Rule" id="MF_00244"/>
    </source>
</evidence>
<dbReference type="HAMAP" id="MF_00244">
    <property type="entry name" value="NaMN_adenylyltr"/>
    <property type="match status" value="1"/>
</dbReference>
<dbReference type="AlphaFoldDB" id="C4FKB5"/>
<sequence length="207" mass="24547">MIALFGGSFDPVHLGHLRIAEDIREYYNFSKIIFIPAYHCPLKESHFSNPEDRLRMLDLSIKNNPFFEISDFEINKKEKSYTIDTIKFFKEKLGYNPFFIVGSDAFLTLDKWKEPVNLLENTKFIVVSRDNTDFEKIKEFLLVKFSYDRLCVDNNLNLSETTVYFFKSRQLEISSTEIRNRVKNGKSIKYLVLPEVEEYIYARGLYR</sequence>
<comment type="catalytic activity">
    <reaction evidence="10 11">
        <text>nicotinate beta-D-ribonucleotide + ATP + H(+) = deamido-NAD(+) + diphosphate</text>
        <dbReference type="Rhea" id="RHEA:22860"/>
        <dbReference type="ChEBI" id="CHEBI:15378"/>
        <dbReference type="ChEBI" id="CHEBI:30616"/>
        <dbReference type="ChEBI" id="CHEBI:33019"/>
        <dbReference type="ChEBI" id="CHEBI:57502"/>
        <dbReference type="ChEBI" id="CHEBI:58437"/>
        <dbReference type="EC" id="2.7.7.18"/>
    </reaction>
</comment>
<dbReference type="Gene3D" id="3.40.50.620">
    <property type="entry name" value="HUPs"/>
    <property type="match status" value="1"/>
</dbReference>